<sequence>MEKAEILLNWIEDTYGSPEELAKILDFGIEMLFYLEEDAFDRKEVQQVVAAIRGIVVGLRG</sequence>
<dbReference type="AlphaFoldDB" id="A0A5N5ITF2"/>
<dbReference type="EMBL" id="VNIK02000015">
    <property type="protein sequence ID" value="KAB5484723.1"/>
    <property type="molecule type" value="Genomic_DNA"/>
</dbReference>
<name>A0A5N5ITF2_9FLAO</name>
<organism evidence="1 2">
    <name type="scientific">Flagellimonas hadalis</name>
    <dbReference type="NCBI Taxonomy" id="2597517"/>
    <lineage>
        <taxon>Bacteria</taxon>
        <taxon>Pseudomonadati</taxon>
        <taxon>Bacteroidota</taxon>
        <taxon>Flavobacteriia</taxon>
        <taxon>Flavobacteriales</taxon>
        <taxon>Flavobacteriaceae</taxon>
        <taxon>Flagellimonas</taxon>
    </lineage>
</organism>
<reference evidence="1" key="1">
    <citation type="submission" date="2019-10" db="EMBL/GenBank/DDBJ databases">
        <title>Muricauda hadale sp. nov., a piezophilic bacterium isolated from hadopelagic water of the Mariana Trench.</title>
        <authorList>
            <person name="Wei Y."/>
        </authorList>
    </citation>
    <scope>NUCLEOTIDE SEQUENCE [LARGE SCALE GENOMIC DNA]</scope>
    <source>
        <strain evidence="1">MT-229</strain>
    </source>
</reference>
<accession>A0A5N5ITF2</accession>
<dbReference type="OrthoDB" id="1452506at2"/>
<dbReference type="RefSeq" id="WP_151891554.1">
    <property type="nucleotide sequence ID" value="NZ_VNIK02000015.1"/>
</dbReference>
<evidence type="ECO:0000313" key="1">
    <source>
        <dbReference type="EMBL" id="KAB5484723.1"/>
    </source>
</evidence>
<evidence type="ECO:0000313" key="2">
    <source>
        <dbReference type="Proteomes" id="UP000319204"/>
    </source>
</evidence>
<keyword evidence="2" id="KW-1185">Reference proteome</keyword>
<comment type="caution">
    <text evidence="1">The sequence shown here is derived from an EMBL/GenBank/DDBJ whole genome shotgun (WGS) entry which is preliminary data.</text>
</comment>
<gene>
    <name evidence="1" type="ORF">FOT42_016160</name>
</gene>
<protein>
    <submittedName>
        <fullName evidence="1">Uncharacterized protein</fullName>
    </submittedName>
</protein>
<proteinExistence type="predicted"/>
<dbReference type="Proteomes" id="UP000319204">
    <property type="component" value="Unassembled WGS sequence"/>
</dbReference>